<evidence type="ECO:0000256" key="4">
    <source>
        <dbReference type="ARBA" id="ARBA00022692"/>
    </source>
</evidence>
<comment type="caution">
    <text evidence="14">The sequence shown here is derived from an EMBL/GenBank/DDBJ whole genome shotgun (WGS) entry which is preliminary data.</text>
</comment>
<dbReference type="RefSeq" id="WP_145710861.1">
    <property type="nucleotide sequence ID" value="NZ_BAAAFY010000001.1"/>
</dbReference>
<dbReference type="InterPro" id="IPR027304">
    <property type="entry name" value="Trigger_fact/SurA_dom_sf"/>
</dbReference>
<evidence type="ECO:0000256" key="12">
    <source>
        <dbReference type="SAM" id="Phobius"/>
    </source>
</evidence>
<comment type="subcellular location">
    <subcellularLocation>
        <location evidence="1">Cell inner membrane</location>
        <topology evidence="1">Single-pass type II membrane protein</topology>
        <orientation evidence="1">Periplasmic side</orientation>
    </subcellularLocation>
</comment>
<evidence type="ECO:0000256" key="9">
    <source>
        <dbReference type="ARBA" id="ARBA00040743"/>
    </source>
</evidence>
<sequence>MSVIQKIRDKYAVVIVVVICLAIVSFLLQDAFFGRNSLFRRSTTVGEVNGEELDISEYQRRIQDAEAGARQQMPNGNIDEQTRQYIREQVWNQFLNEQIMQAQYEKLGIAVTEAELVDQFNGKNPNPIVVQQFTNPQTGEFDRAAMQQALQSVGQDASGRMRQALRQLEDVVTQSQLQKKYVALVKQAVYYPKWLAAQQQQDNSQNANLSYVNVPYATIPDSTIAVTDAELNKYITDHQSLFKTEEGRKVEYVSFDALPSAADTAAALEQLAALRQEMDTTEDIEGFINRNSEIKYYDGYVSKSALMVPNKDTIASLPIGTIYGPYEDNNLLVLAKMLDRKTMPDSVKVRHILIGTQQGLADSVAKARIDSIERAIRGGASFAEMVTKYSDDPGSKSTGGEYDITPATPFVKEFKDFAFDGKPGQMKVVKTQFGYHLIEILRQQNFGPALKVAYLSIPVDASKETDSKAYAAASEFAGKNRDWKSFEKSVQEKGYNKRLGDNIRPMDFMIPGIGQARELVRWAYEAKKGDVSNVFTFENKYVVAVLTGIRKEGTASLEEVRPQVEAEVKKQKKAEQLIAKLQNPATLDAAAKASSQPVQQAEGISFSSPFVASLGFEPRVVGAAFNKNWGTQKVSAPIEGNAGVYVIKVDSYQPAAQPAQDLDNQRMAYEQSVKGMLDQQLFEVLKKQSDVEDNRGKFF</sequence>
<protein>
    <recommendedName>
        <fullName evidence="9">Periplasmic chaperone PpiD</fullName>
    </recommendedName>
    <alternativeName>
        <fullName evidence="10">Periplasmic folding chaperone</fullName>
    </alternativeName>
</protein>
<keyword evidence="2" id="KW-1003">Cell membrane</keyword>
<organism evidence="14 15">
    <name type="scientific">Chitinophaga japonensis</name>
    <name type="common">Flexibacter japonensis</name>
    <dbReference type="NCBI Taxonomy" id="104662"/>
    <lineage>
        <taxon>Bacteria</taxon>
        <taxon>Pseudomonadati</taxon>
        <taxon>Bacteroidota</taxon>
        <taxon>Chitinophagia</taxon>
        <taxon>Chitinophagales</taxon>
        <taxon>Chitinophagaceae</taxon>
        <taxon>Chitinophaga</taxon>
    </lineage>
</organism>
<evidence type="ECO:0000256" key="6">
    <source>
        <dbReference type="ARBA" id="ARBA00023136"/>
    </source>
</evidence>
<reference evidence="14 15" key="1">
    <citation type="journal article" date="2013" name="Stand. Genomic Sci.">
        <title>Genomic Encyclopedia of Type Strains, Phase I: The one thousand microbial genomes (KMG-I) project.</title>
        <authorList>
            <person name="Kyrpides N.C."/>
            <person name="Woyke T."/>
            <person name="Eisen J.A."/>
            <person name="Garrity G."/>
            <person name="Lilburn T.G."/>
            <person name="Beck B.J."/>
            <person name="Whitman W.B."/>
            <person name="Hugenholtz P."/>
            <person name="Klenk H.P."/>
        </authorList>
    </citation>
    <scope>NUCLEOTIDE SEQUENCE [LARGE SCALE GENOMIC DNA]</scope>
    <source>
        <strain evidence="14 15">DSM 13484</strain>
    </source>
</reference>
<dbReference type="InterPro" id="IPR046357">
    <property type="entry name" value="PPIase_dom_sf"/>
</dbReference>
<keyword evidence="7" id="KW-0143">Chaperone</keyword>
<dbReference type="GO" id="GO:0003755">
    <property type="term" value="F:peptidyl-prolyl cis-trans isomerase activity"/>
    <property type="evidence" value="ECO:0007669"/>
    <property type="project" value="UniProtKB-KW"/>
</dbReference>
<evidence type="ECO:0000256" key="8">
    <source>
        <dbReference type="ARBA" id="ARBA00038408"/>
    </source>
</evidence>
<feature type="transmembrane region" description="Helical" evidence="12">
    <location>
        <begin position="12"/>
        <end position="33"/>
    </location>
</feature>
<dbReference type="GO" id="GO:0005886">
    <property type="term" value="C:plasma membrane"/>
    <property type="evidence" value="ECO:0007669"/>
    <property type="project" value="UniProtKB-SubCell"/>
</dbReference>
<dbReference type="InterPro" id="IPR052029">
    <property type="entry name" value="PpiD_chaperone"/>
</dbReference>
<gene>
    <name evidence="14" type="ORF">LX66_1098</name>
</gene>
<dbReference type="Pfam" id="PF13616">
    <property type="entry name" value="Rotamase_3"/>
    <property type="match status" value="1"/>
</dbReference>
<dbReference type="SUPFAM" id="SSF109998">
    <property type="entry name" value="Triger factor/SurA peptide-binding domain-like"/>
    <property type="match status" value="1"/>
</dbReference>
<dbReference type="EMBL" id="VLLG01000002">
    <property type="protein sequence ID" value="TWI91722.1"/>
    <property type="molecule type" value="Genomic_DNA"/>
</dbReference>
<dbReference type="Pfam" id="PF13145">
    <property type="entry name" value="Rotamase_2"/>
    <property type="match status" value="1"/>
</dbReference>
<dbReference type="InterPro" id="IPR000297">
    <property type="entry name" value="PPIase_PpiC"/>
</dbReference>
<dbReference type="OrthoDB" id="9812372at2"/>
<evidence type="ECO:0000256" key="1">
    <source>
        <dbReference type="ARBA" id="ARBA00004382"/>
    </source>
</evidence>
<dbReference type="PANTHER" id="PTHR47529">
    <property type="entry name" value="PEPTIDYL-PROLYL CIS-TRANS ISOMERASE D"/>
    <property type="match status" value="1"/>
</dbReference>
<evidence type="ECO:0000256" key="7">
    <source>
        <dbReference type="ARBA" id="ARBA00023186"/>
    </source>
</evidence>
<keyword evidence="6 12" id="KW-0472">Membrane</keyword>
<feature type="domain" description="PpiC" evidence="13">
    <location>
        <begin position="344"/>
        <end position="442"/>
    </location>
</feature>
<evidence type="ECO:0000256" key="2">
    <source>
        <dbReference type="ARBA" id="ARBA00022475"/>
    </source>
</evidence>
<evidence type="ECO:0000259" key="13">
    <source>
        <dbReference type="PROSITE" id="PS50198"/>
    </source>
</evidence>
<dbReference type="SUPFAM" id="SSF54534">
    <property type="entry name" value="FKBP-like"/>
    <property type="match status" value="2"/>
</dbReference>
<keyword evidence="4 12" id="KW-0812">Transmembrane</keyword>
<keyword evidence="5 12" id="KW-1133">Transmembrane helix</keyword>
<keyword evidence="11 14" id="KW-0413">Isomerase</keyword>
<evidence type="ECO:0000256" key="11">
    <source>
        <dbReference type="PROSITE-ProRule" id="PRU00278"/>
    </source>
</evidence>
<keyword evidence="11" id="KW-0697">Rotamase</keyword>
<dbReference type="PROSITE" id="PS50198">
    <property type="entry name" value="PPIC_PPIASE_2"/>
    <property type="match status" value="1"/>
</dbReference>
<proteinExistence type="inferred from homology"/>
<evidence type="ECO:0000256" key="3">
    <source>
        <dbReference type="ARBA" id="ARBA00022519"/>
    </source>
</evidence>
<evidence type="ECO:0000313" key="14">
    <source>
        <dbReference type="EMBL" id="TWI91722.1"/>
    </source>
</evidence>
<keyword evidence="15" id="KW-1185">Reference proteome</keyword>
<accession>A0A562TDY4</accession>
<dbReference type="PANTHER" id="PTHR47529:SF1">
    <property type="entry name" value="PERIPLASMIC CHAPERONE PPID"/>
    <property type="match status" value="1"/>
</dbReference>
<dbReference type="Pfam" id="PF13623">
    <property type="entry name" value="SurA_N_2"/>
    <property type="match status" value="1"/>
</dbReference>
<name>A0A562TDY4_CHIJA</name>
<dbReference type="Proteomes" id="UP000316778">
    <property type="component" value="Unassembled WGS sequence"/>
</dbReference>
<dbReference type="Gene3D" id="3.10.50.40">
    <property type="match status" value="2"/>
</dbReference>
<keyword evidence="3" id="KW-0997">Cell inner membrane</keyword>
<evidence type="ECO:0000256" key="10">
    <source>
        <dbReference type="ARBA" id="ARBA00042775"/>
    </source>
</evidence>
<evidence type="ECO:0000313" key="15">
    <source>
        <dbReference type="Proteomes" id="UP000316778"/>
    </source>
</evidence>
<evidence type="ECO:0000256" key="5">
    <source>
        <dbReference type="ARBA" id="ARBA00022989"/>
    </source>
</evidence>
<dbReference type="AlphaFoldDB" id="A0A562TDY4"/>
<comment type="similarity">
    <text evidence="8">Belongs to the PpiD chaperone family.</text>
</comment>